<dbReference type="Proteomes" id="UP001596147">
    <property type="component" value="Unassembled WGS sequence"/>
</dbReference>
<accession>A0ABW0LDY9</accession>
<dbReference type="InterPro" id="IPR017850">
    <property type="entry name" value="Alkaline_phosphatase_core_sf"/>
</dbReference>
<reference evidence="4" key="1">
    <citation type="journal article" date="2019" name="Int. J. Syst. Evol. Microbiol.">
        <title>The Global Catalogue of Microorganisms (GCM) 10K type strain sequencing project: providing services to taxonomists for standard genome sequencing and annotation.</title>
        <authorList>
            <consortium name="The Broad Institute Genomics Platform"/>
            <consortium name="The Broad Institute Genome Sequencing Center for Infectious Disease"/>
            <person name="Wu L."/>
            <person name="Ma J."/>
        </authorList>
    </citation>
    <scope>NUCLEOTIDE SEQUENCE [LARGE SCALE GENOMIC DNA]</scope>
    <source>
        <strain evidence="4">CGMCC 1.12237</strain>
    </source>
</reference>
<dbReference type="PANTHER" id="PTHR46615:SF1">
    <property type="entry name" value="ARYLSULFATASE K"/>
    <property type="match status" value="1"/>
</dbReference>
<proteinExistence type="predicted"/>
<dbReference type="Gene3D" id="3.40.720.10">
    <property type="entry name" value="Alkaline Phosphatase, subunit A"/>
    <property type="match status" value="1"/>
</dbReference>
<gene>
    <name evidence="3" type="ORF">ACFPM4_04195</name>
</gene>
<organism evidence="3 4">
    <name type="scientific">Lederbergia graminis</name>
    <dbReference type="NCBI Taxonomy" id="735518"/>
    <lineage>
        <taxon>Bacteria</taxon>
        <taxon>Bacillati</taxon>
        <taxon>Bacillota</taxon>
        <taxon>Bacilli</taxon>
        <taxon>Bacillales</taxon>
        <taxon>Bacillaceae</taxon>
        <taxon>Lederbergia</taxon>
    </lineage>
</organism>
<dbReference type="PANTHER" id="PTHR46615">
    <property type="entry name" value="ARYLSULFATASE K"/>
    <property type="match status" value="1"/>
</dbReference>
<dbReference type="EMBL" id="JBHSMC010000001">
    <property type="protein sequence ID" value="MFC5463959.1"/>
    <property type="molecule type" value="Genomic_DNA"/>
</dbReference>
<keyword evidence="4" id="KW-1185">Reference proteome</keyword>
<dbReference type="InterPro" id="IPR000917">
    <property type="entry name" value="Sulfatase_N"/>
</dbReference>
<dbReference type="CDD" id="cd16035">
    <property type="entry name" value="sulfatase_like"/>
    <property type="match status" value="1"/>
</dbReference>
<dbReference type="SUPFAM" id="SSF53649">
    <property type="entry name" value="Alkaline phosphatase-like"/>
    <property type="match status" value="1"/>
</dbReference>
<feature type="region of interest" description="Disordered" evidence="1">
    <location>
        <begin position="171"/>
        <end position="191"/>
    </location>
</feature>
<evidence type="ECO:0000313" key="3">
    <source>
        <dbReference type="EMBL" id="MFC5463959.1"/>
    </source>
</evidence>
<dbReference type="Pfam" id="PF00884">
    <property type="entry name" value="Sulfatase"/>
    <property type="match status" value="1"/>
</dbReference>
<feature type="domain" description="Sulfatase N-terminal" evidence="2">
    <location>
        <begin position="10"/>
        <end position="390"/>
    </location>
</feature>
<evidence type="ECO:0000256" key="1">
    <source>
        <dbReference type="SAM" id="MobiDB-lite"/>
    </source>
</evidence>
<dbReference type="RefSeq" id="WP_382347986.1">
    <property type="nucleotide sequence ID" value="NZ_JBHSMC010000001.1"/>
</dbReference>
<protein>
    <submittedName>
        <fullName evidence="3">Sulfatase-like hydrolase/transferase</fullName>
    </submittedName>
</protein>
<evidence type="ECO:0000259" key="2">
    <source>
        <dbReference type="Pfam" id="PF00884"/>
    </source>
</evidence>
<evidence type="ECO:0000313" key="4">
    <source>
        <dbReference type="Proteomes" id="UP001596147"/>
    </source>
</evidence>
<comment type="caution">
    <text evidence="3">The sequence shown here is derived from an EMBL/GenBank/DDBJ whole genome shotgun (WGS) entry which is preliminary data.</text>
</comment>
<dbReference type="InterPro" id="IPR051849">
    <property type="entry name" value="GAG-degrading_sulfatase"/>
</dbReference>
<name>A0ABW0LDY9_9BACI</name>
<sequence length="581" mass="66072">MSKKKKKQRPNILFLMVDEERFPTVYDNSELKAWCKENLRTHELLRDNGIEFMNHYIGSVACAPSRATLFTGQYPSLHGVTQTTGIAKGGYDPDVFWLDPNTVPTLGDYFRAAGYRTFWKGKWHISEADILQPGSHNGLTSYDQHTGIPNQEKEQYYVNANRLDDYGFDGWVGPEPHGSDPRNSGSSAAHGVSGRDVIYSKQVVELIDSLEEDENDSPWLIVSSFVNPHDITLYGLLSRIDPRFEFNVSENMPAIPAAPTANESLLTKPVAQQSYKEVYQQAFQPTKDSEFLRQLYFSLQKQVDDEMYKIVDTLKQSKFYDNTIIIFTSDHGDLLGAHGGLFQKWYNTYEETTHVPFIIHSPELFSGRNTFEPLTSHVDVIPTLLGLANIEVEEVKKILSKDHTEVRPFVGRNLASVIKNESDCSSIHEPVYFMTDDDVTRGLNQVSLIGQPYESVEQPNHIEAVIAKLKTPGNEVEEIWKFSRYFDNPQFWSNPGVEDVQVRTKDGVPITDDTEASISVTKIKTTPVEDEFELYNITRDPLEEINLAHPTNATVEAKVIQKILEQMLNQQREQKRLNPNV</sequence>